<keyword evidence="3" id="KW-1185">Reference proteome</keyword>
<comment type="caution">
    <text evidence="2">The sequence shown here is derived from an EMBL/GenBank/DDBJ whole genome shotgun (WGS) entry which is preliminary data.</text>
</comment>
<sequence length="433" mass="46407">MPYLPDNVVSCCVSHLLDGEDKKAALVSLMSACGVCQQWRDVARRLEPGVLRFDSLKSCGRKELGRALTEAERRFRGSSALAKEAMFQSAAQLLHGYTHLVLCGEGVTDFTLVEAARANGSKLLSVEVKDTTTVTDAGFATLALFTPHLKSLRLSGLPRVCGGFINSLLDCCPALEELHLEALPACWDASDSGSNVKAPNVHTLSMKGCKLTIAAANLLARLPNLRTLHYEGAPALLRVAASFCPKMEEVSYSTACPDSVNEAMRCLLAAPRLHTLELTPRNMTLTPENMHIIGMLPLSELRVNSYLYSQQPAINRASQSHVDNEGVRALVDAVCQRCNARPGVQPKPFKLSLCGATALTHDAVSALLRLPMLSDLKIDGCYRITSMDKMRLVAKVKAGASFGAPASARSAARGCGAPAKPMAYAGNFLRAAA</sequence>
<dbReference type="SUPFAM" id="SSF52047">
    <property type="entry name" value="RNI-like"/>
    <property type="match status" value="1"/>
</dbReference>
<accession>A0AAV1I394</accession>
<evidence type="ECO:0000256" key="1">
    <source>
        <dbReference type="ARBA" id="ARBA00004430"/>
    </source>
</evidence>
<reference evidence="2 3" key="1">
    <citation type="submission" date="2023-10" db="EMBL/GenBank/DDBJ databases">
        <authorList>
            <person name="Maclean D."/>
            <person name="Macfadyen A."/>
        </authorList>
    </citation>
    <scope>NUCLEOTIDE SEQUENCE [LARGE SCALE GENOMIC DNA]</scope>
</reference>
<gene>
    <name evidence="2" type="ORF">CVIRNUC_003750</name>
</gene>
<comment type="subcellular location">
    <subcellularLocation>
        <location evidence="1">Cytoplasm</location>
        <location evidence="1">Cytoskeleton</location>
        <location evidence="1">Cilium axoneme</location>
    </subcellularLocation>
</comment>
<protein>
    <recommendedName>
        <fullName evidence="4">F-box domain-containing protein</fullName>
    </recommendedName>
</protein>
<name>A0AAV1I394_9CHLO</name>
<dbReference type="PANTHER" id="PTHR13318">
    <property type="entry name" value="PARTNER OF PAIRED, ISOFORM B-RELATED"/>
    <property type="match status" value="1"/>
</dbReference>
<dbReference type="GO" id="GO:0031146">
    <property type="term" value="P:SCF-dependent proteasomal ubiquitin-dependent protein catabolic process"/>
    <property type="evidence" value="ECO:0007669"/>
    <property type="project" value="TreeGrafter"/>
</dbReference>
<dbReference type="GO" id="GO:0005930">
    <property type="term" value="C:axoneme"/>
    <property type="evidence" value="ECO:0007669"/>
    <property type="project" value="UniProtKB-SubCell"/>
</dbReference>
<dbReference type="EMBL" id="CAUYUE010000004">
    <property type="protein sequence ID" value="CAK0770269.1"/>
    <property type="molecule type" value="Genomic_DNA"/>
</dbReference>
<dbReference type="Gene3D" id="3.80.10.10">
    <property type="entry name" value="Ribonuclease Inhibitor"/>
    <property type="match status" value="1"/>
</dbReference>
<proteinExistence type="predicted"/>
<evidence type="ECO:0000313" key="3">
    <source>
        <dbReference type="Proteomes" id="UP001314263"/>
    </source>
</evidence>
<dbReference type="GO" id="GO:0019005">
    <property type="term" value="C:SCF ubiquitin ligase complex"/>
    <property type="evidence" value="ECO:0007669"/>
    <property type="project" value="TreeGrafter"/>
</dbReference>
<evidence type="ECO:0000313" key="2">
    <source>
        <dbReference type="EMBL" id="CAK0770269.1"/>
    </source>
</evidence>
<dbReference type="Proteomes" id="UP001314263">
    <property type="component" value="Unassembled WGS sequence"/>
</dbReference>
<dbReference type="AlphaFoldDB" id="A0AAV1I394"/>
<dbReference type="InterPro" id="IPR032675">
    <property type="entry name" value="LRR_dom_sf"/>
</dbReference>
<organism evidence="2 3">
    <name type="scientific">Coccomyxa viridis</name>
    <dbReference type="NCBI Taxonomy" id="1274662"/>
    <lineage>
        <taxon>Eukaryota</taxon>
        <taxon>Viridiplantae</taxon>
        <taxon>Chlorophyta</taxon>
        <taxon>core chlorophytes</taxon>
        <taxon>Trebouxiophyceae</taxon>
        <taxon>Trebouxiophyceae incertae sedis</taxon>
        <taxon>Coccomyxaceae</taxon>
        <taxon>Coccomyxa</taxon>
    </lineage>
</organism>
<evidence type="ECO:0008006" key="4">
    <source>
        <dbReference type="Google" id="ProtNLM"/>
    </source>
</evidence>